<feature type="compositionally biased region" description="Basic and acidic residues" evidence="2">
    <location>
        <begin position="372"/>
        <end position="383"/>
    </location>
</feature>
<feature type="compositionally biased region" description="Basic and acidic residues" evidence="2">
    <location>
        <begin position="151"/>
        <end position="195"/>
    </location>
</feature>
<dbReference type="GO" id="GO:0016020">
    <property type="term" value="C:membrane"/>
    <property type="evidence" value="ECO:0007669"/>
    <property type="project" value="UniProtKB-UniRule"/>
</dbReference>
<evidence type="ECO:0000256" key="1">
    <source>
        <dbReference type="PROSITE-ProRule" id="PRU00473"/>
    </source>
</evidence>
<keyword evidence="1" id="KW-0472">Membrane</keyword>
<dbReference type="AlphaFoldDB" id="A0A271LEG1"/>
<evidence type="ECO:0000313" key="4">
    <source>
        <dbReference type="EMBL" id="PAQ06267.1"/>
    </source>
</evidence>
<feature type="compositionally biased region" description="Basic and acidic residues" evidence="2">
    <location>
        <begin position="202"/>
        <end position="246"/>
    </location>
</feature>
<feature type="region of interest" description="Disordered" evidence="2">
    <location>
        <begin position="22"/>
        <end position="397"/>
    </location>
</feature>
<dbReference type="Pfam" id="PF00691">
    <property type="entry name" value="OmpA"/>
    <property type="match status" value="1"/>
</dbReference>
<protein>
    <recommendedName>
        <fullName evidence="3">OmpA-like domain-containing protein</fullName>
    </recommendedName>
</protein>
<sequence>MKRHFRIVLGAVVGLTLTPAPLPALSRDAQPRAAPLILAQTQSPEEEELLRRKKREGAKRDEQRAPRAERPAQRERAERPAAREREAVKRRTAEPEPAITEERLKRRKDREAVKRRAAEPEPAITEERQKRRKERETARQRSAEPDAPAIAEERLKRRKYREAVKRRAAEPEPAITEERQKRRKEREAARQRAAEPDAPAIAEERLKRRKDREAVKRRAAEPEPAIIEERQKRRKERETARQRNAEPDAPAIAEERLKRRKDREAVKRRAAEPEPAIIEERQKRRKERETARQRNAEPDAPAIAEERLKRRKDREAVKRRAAEPEPAITEERLKRRKEREAAMRRPENAARLFDSAKEKPVRRKPGGAEPDQSARARPERLPESDAAAQARASTDPVQIGSVISEEGRRIERPRRERPEVPEGAELVREVNNRFIFRTNNTYFIERPREERFIIDAREVYYEELPRSRQREVVVRPDGTRIVTIRNRWGDVVRRVKILPDDREIVLVYVEDDYYDEVLEWRDPGLDLPPLDLDIPVRDYILDAEWVEDPEDYYTFLDQPPVEQVERTYSLDEVRRSARIRDKVRRIDLDIINFEFGSAQIPEGEIGKLEGVAEAMQRLLKENPGETFLIEGHTDAVGAEVANLALSDQRAEAVATALTNVFDIAPENMETQGYGEQYLKVETQEPERENRRVAIRRITPLVAPVASSE</sequence>
<dbReference type="InterPro" id="IPR006665">
    <property type="entry name" value="OmpA-like"/>
</dbReference>
<evidence type="ECO:0000256" key="2">
    <source>
        <dbReference type="SAM" id="MobiDB-lite"/>
    </source>
</evidence>
<accession>A0A271LEG1</accession>
<dbReference type="SUPFAM" id="SSF103088">
    <property type="entry name" value="OmpA-like"/>
    <property type="match status" value="1"/>
</dbReference>
<dbReference type="CDD" id="cd07185">
    <property type="entry name" value="OmpA_C-like"/>
    <property type="match status" value="1"/>
</dbReference>
<feature type="domain" description="OmpA-like" evidence="3">
    <location>
        <begin position="580"/>
        <end position="705"/>
    </location>
</feature>
<feature type="compositionally biased region" description="Basic and acidic residues" evidence="2">
    <location>
        <begin position="58"/>
        <end position="144"/>
    </location>
</feature>
<dbReference type="InterPro" id="IPR036737">
    <property type="entry name" value="OmpA-like_sf"/>
</dbReference>
<dbReference type="InterPro" id="IPR050330">
    <property type="entry name" value="Bact_OuterMem_StrucFunc"/>
</dbReference>
<dbReference type="OrthoDB" id="9792021at2"/>
<dbReference type="PROSITE" id="PS51123">
    <property type="entry name" value="OMPA_2"/>
    <property type="match status" value="1"/>
</dbReference>
<organism evidence="4 5">
    <name type="scientific">Mesorhizobium temperatum</name>
    <dbReference type="NCBI Taxonomy" id="241416"/>
    <lineage>
        <taxon>Bacteria</taxon>
        <taxon>Pseudomonadati</taxon>
        <taxon>Pseudomonadota</taxon>
        <taxon>Alphaproteobacteria</taxon>
        <taxon>Hyphomicrobiales</taxon>
        <taxon>Phyllobacteriaceae</taxon>
        <taxon>Mesorhizobium</taxon>
    </lineage>
</organism>
<feature type="compositionally biased region" description="Basic and acidic residues" evidence="2">
    <location>
        <begin position="253"/>
        <end position="297"/>
    </location>
</feature>
<dbReference type="EMBL" id="NPKJ01000068">
    <property type="protein sequence ID" value="PAQ06267.1"/>
    <property type="molecule type" value="Genomic_DNA"/>
</dbReference>
<dbReference type="PANTHER" id="PTHR30329">
    <property type="entry name" value="STATOR ELEMENT OF FLAGELLAR MOTOR COMPLEX"/>
    <property type="match status" value="1"/>
</dbReference>
<evidence type="ECO:0000313" key="5">
    <source>
        <dbReference type="Proteomes" id="UP000216442"/>
    </source>
</evidence>
<dbReference type="Gene3D" id="3.30.1330.60">
    <property type="entry name" value="OmpA-like domain"/>
    <property type="match status" value="1"/>
</dbReference>
<proteinExistence type="predicted"/>
<evidence type="ECO:0000259" key="3">
    <source>
        <dbReference type="PROSITE" id="PS51123"/>
    </source>
</evidence>
<keyword evidence="5" id="KW-1185">Reference proteome</keyword>
<dbReference type="Proteomes" id="UP000216442">
    <property type="component" value="Unassembled WGS sequence"/>
</dbReference>
<comment type="caution">
    <text evidence="4">The sequence shown here is derived from an EMBL/GenBank/DDBJ whole genome shotgun (WGS) entry which is preliminary data.</text>
</comment>
<reference evidence="4 5" key="1">
    <citation type="submission" date="2017-08" db="EMBL/GenBank/DDBJ databases">
        <title>Mesorhizobium wenxinae sp. nov., a novel rhizobial species isolated from root nodules of chickpea (Cicer arietinum L.).</title>
        <authorList>
            <person name="Zhang J."/>
        </authorList>
    </citation>
    <scope>NUCLEOTIDE SEQUENCE [LARGE SCALE GENOMIC DNA]</scope>
    <source>
        <strain evidence="4 5">SDW018</strain>
    </source>
</reference>
<dbReference type="PANTHER" id="PTHR30329:SF21">
    <property type="entry name" value="LIPOPROTEIN YIAD-RELATED"/>
    <property type="match status" value="1"/>
</dbReference>
<feature type="compositionally biased region" description="Basic and acidic residues" evidence="2">
    <location>
        <begin position="304"/>
        <end position="359"/>
    </location>
</feature>
<gene>
    <name evidence="4" type="ORF">CIT26_27640</name>
</gene>
<name>A0A271LEG1_9HYPH</name>